<gene>
    <name evidence="1" type="ORF">Glove_94g43</name>
</gene>
<proteinExistence type="predicted"/>
<evidence type="ECO:0000313" key="1">
    <source>
        <dbReference type="EMBL" id="RHZ83406.1"/>
    </source>
</evidence>
<protein>
    <submittedName>
        <fullName evidence="1">Uncharacterized protein</fullName>
    </submittedName>
</protein>
<dbReference type="Proteomes" id="UP000266861">
    <property type="component" value="Unassembled WGS sequence"/>
</dbReference>
<organism evidence="1 2">
    <name type="scientific">Diversispora epigaea</name>
    <dbReference type="NCBI Taxonomy" id="1348612"/>
    <lineage>
        <taxon>Eukaryota</taxon>
        <taxon>Fungi</taxon>
        <taxon>Fungi incertae sedis</taxon>
        <taxon>Mucoromycota</taxon>
        <taxon>Glomeromycotina</taxon>
        <taxon>Glomeromycetes</taxon>
        <taxon>Diversisporales</taxon>
        <taxon>Diversisporaceae</taxon>
        <taxon>Diversispora</taxon>
    </lineage>
</organism>
<sequence length="159" mass="18093">MCIEKPRLQIIKKSIYQSIMVAMKYKLLKIIAFMCMLMVNNVIGDGDSPYICGMATLWTGSRCRMWISDKDDNAVADTGYTDCQNCRKIQLFMVDDPDAEYYITAKVQGSLTQQKRRGPFRYTNGSIVFRLDGSVFGFGFDQVKTDYGYTQCGTQLSKC</sequence>
<keyword evidence="2" id="KW-1185">Reference proteome</keyword>
<reference evidence="1 2" key="1">
    <citation type="submission" date="2018-08" db="EMBL/GenBank/DDBJ databases">
        <title>Genome and evolution of the arbuscular mycorrhizal fungus Diversispora epigaea (formerly Glomus versiforme) and its bacterial endosymbionts.</title>
        <authorList>
            <person name="Sun X."/>
            <person name="Fei Z."/>
            <person name="Harrison M."/>
        </authorList>
    </citation>
    <scope>NUCLEOTIDE SEQUENCE [LARGE SCALE GENOMIC DNA]</scope>
    <source>
        <strain evidence="1 2">IT104</strain>
    </source>
</reference>
<evidence type="ECO:0000313" key="2">
    <source>
        <dbReference type="Proteomes" id="UP000266861"/>
    </source>
</evidence>
<dbReference type="AlphaFoldDB" id="A0A397JBQ7"/>
<comment type="caution">
    <text evidence="1">The sequence shown here is derived from an EMBL/GenBank/DDBJ whole genome shotgun (WGS) entry which is preliminary data.</text>
</comment>
<accession>A0A397JBQ7</accession>
<dbReference type="EMBL" id="PQFF01000089">
    <property type="protein sequence ID" value="RHZ83406.1"/>
    <property type="molecule type" value="Genomic_DNA"/>
</dbReference>
<dbReference type="OrthoDB" id="2303057at2759"/>
<name>A0A397JBQ7_9GLOM</name>